<dbReference type="EMBL" id="OZ075129">
    <property type="protein sequence ID" value="CAL4961430.1"/>
    <property type="molecule type" value="Genomic_DNA"/>
</dbReference>
<gene>
    <name evidence="1" type="ORF">URODEC1_LOCUS45013</name>
</gene>
<evidence type="ECO:0000313" key="2">
    <source>
        <dbReference type="Proteomes" id="UP001497457"/>
    </source>
</evidence>
<dbReference type="AlphaFoldDB" id="A0ABC8ZKN0"/>
<reference evidence="1 2" key="2">
    <citation type="submission" date="2024-10" db="EMBL/GenBank/DDBJ databases">
        <authorList>
            <person name="Ryan C."/>
        </authorList>
    </citation>
    <scope>NUCLEOTIDE SEQUENCE [LARGE SCALE GENOMIC DNA]</scope>
</reference>
<evidence type="ECO:0000313" key="1">
    <source>
        <dbReference type="EMBL" id="CAL4961430.1"/>
    </source>
</evidence>
<dbReference type="Proteomes" id="UP001497457">
    <property type="component" value="Chromosome 19rd"/>
</dbReference>
<protein>
    <submittedName>
        <fullName evidence="1">Uncharacterized protein</fullName>
    </submittedName>
</protein>
<sequence length="231" mass="25743">MISSECPPWIDPGNAFRIDVKCVAYKAMLEYGNLDMDEQYHDVWVDICSGYNLDRFVTDMAAKIIWGPSQELAVWAVDSDSAAKWKIRKNEHFEKMIKSRLIEKMADVIVEVVDKGGYQTGHTTTWSKGSSGVTSHAEPSNVEDIGDTFSSPDHFESFHEPVDWSLLTVIPHLDQDGEAYGLADEETVYEAMGFKAADERVAQAAEEEAAIPVMPADLQHDMFEAAIESSS</sequence>
<organism evidence="1 2">
    <name type="scientific">Urochloa decumbens</name>
    <dbReference type="NCBI Taxonomy" id="240449"/>
    <lineage>
        <taxon>Eukaryota</taxon>
        <taxon>Viridiplantae</taxon>
        <taxon>Streptophyta</taxon>
        <taxon>Embryophyta</taxon>
        <taxon>Tracheophyta</taxon>
        <taxon>Spermatophyta</taxon>
        <taxon>Magnoliopsida</taxon>
        <taxon>Liliopsida</taxon>
        <taxon>Poales</taxon>
        <taxon>Poaceae</taxon>
        <taxon>PACMAD clade</taxon>
        <taxon>Panicoideae</taxon>
        <taxon>Panicodae</taxon>
        <taxon>Paniceae</taxon>
        <taxon>Melinidinae</taxon>
        <taxon>Urochloa</taxon>
    </lineage>
</organism>
<proteinExistence type="predicted"/>
<name>A0ABC8ZKN0_9POAL</name>
<reference evidence="2" key="1">
    <citation type="submission" date="2024-06" db="EMBL/GenBank/DDBJ databases">
        <authorList>
            <person name="Ryan C."/>
        </authorList>
    </citation>
    <scope>NUCLEOTIDE SEQUENCE [LARGE SCALE GENOMIC DNA]</scope>
</reference>
<accession>A0ABC8ZKN0</accession>
<keyword evidence="2" id="KW-1185">Reference proteome</keyword>